<dbReference type="PANTHER" id="PTHR30231:SF42">
    <property type="entry name" value="EXONUCLEASE"/>
    <property type="match status" value="1"/>
</dbReference>
<name>A0A193LDY4_9GAMM</name>
<accession>A0A193LDY4</accession>
<dbReference type="STRING" id="1548547.BA177_05225"/>
<keyword evidence="1" id="KW-0540">Nuclease</keyword>
<organism evidence="4 5">
    <name type="scientific">Woeseia oceani</name>
    <dbReference type="NCBI Taxonomy" id="1548547"/>
    <lineage>
        <taxon>Bacteria</taxon>
        <taxon>Pseudomonadati</taxon>
        <taxon>Pseudomonadota</taxon>
        <taxon>Gammaproteobacteria</taxon>
        <taxon>Woeseiales</taxon>
        <taxon>Woeseiaceae</taxon>
        <taxon>Woeseia</taxon>
    </lineage>
</organism>
<dbReference type="GO" id="GO:0003676">
    <property type="term" value="F:nucleic acid binding"/>
    <property type="evidence" value="ECO:0007669"/>
    <property type="project" value="InterPro"/>
</dbReference>
<dbReference type="OrthoDB" id="5497329at2"/>
<dbReference type="SUPFAM" id="SSF52113">
    <property type="entry name" value="BRCT domain"/>
    <property type="match status" value="1"/>
</dbReference>
<dbReference type="AlphaFoldDB" id="A0A193LDY4"/>
<keyword evidence="2" id="KW-0378">Hydrolase</keyword>
<dbReference type="GO" id="GO:0006259">
    <property type="term" value="P:DNA metabolic process"/>
    <property type="evidence" value="ECO:0007669"/>
    <property type="project" value="UniProtKB-ARBA"/>
</dbReference>
<evidence type="ECO:0000313" key="4">
    <source>
        <dbReference type="EMBL" id="ANO50688.1"/>
    </source>
</evidence>
<evidence type="ECO:0000256" key="1">
    <source>
        <dbReference type="ARBA" id="ARBA00022722"/>
    </source>
</evidence>
<dbReference type="Proteomes" id="UP000092695">
    <property type="component" value="Chromosome"/>
</dbReference>
<proteinExistence type="predicted"/>
<dbReference type="InterPro" id="IPR013520">
    <property type="entry name" value="Ribonucl_H"/>
</dbReference>
<evidence type="ECO:0000313" key="5">
    <source>
        <dbReference type="Proteomes" id="UP000092695"/>
    </source>
</evidence>
<feature type="domain" description="Exonuclease" evidence="3">
    <location>
        <begin position="2"/>
        <end position="166"/>
    </location>
</feature>
<dbReference type="KEGG" id="woc:BA177_05225"/>
<evidence type="ECO:0000259" key="3">
    <source>
        <dbReference type="SMART" id="SM00479"/>
    </source>
</evidence>
<evidence type="ECO:0000256" key="2">
    <source>
        <dbReference type="ARBA" id="ARBA00022839"/>
    </source>
</evidence>
<dbReference type="SMART" id="SM00479">
    <property type="entry name" value="EXOIII"/>
    <property type="match status" value="1"/>
</dbReference>
<protein>
    <recommendedName>
        <fullName evidence="3">Exonuclease domain-containing protein</fullName>
    </recommendedName>
</protein>
<dbReference type="PANTHER" id="PTHR30231">
    <property type="entry name" value="DNA POLYMERASE III SUBUNIT EPSILON"/>
    <property type="match status" value="1"/>
</dbReference>
<dbReference type="InterPro" id="IPR036397">
    <property type="entry name" value="RNaseH_sf"/>
</dbReference>
<keyword evidence="5" id="KW-1185">Reference proteome</keyword>
<dbReference type="SUPFAM" id="SSF53098">
    <property type="entry name" value="Ribonuclease H-like"/>
    <property type="match status" value="1"/>
</dbReference>
<dbReference type="InterPro" id="IPR036420">
    <property type="entry name" value="BRCT_dom_sf"/>
</dbReference>
<dbReference type="CDD" id="cd06130">
    <property type="entry name" value="DNA_pol_III_epsilon_like"/>
    <property type="match status" value="1"/>
</dbReference>
<reference evidence="4 5" key="1">
    <citation type="submission" date="2016-06" db="EMBL/GenBank/DDBJ databases">
        <title>Complete genome sequence of a deep-branching marine Gamma Proteobacterium Woeseia oceani type strain XK5.</title>
        <authorList>
            <person name="Mu D."/>
            <person name="Du Z."/>
        </authorList>
    </citation>
    <scope>NUCLEOTIDE SEQUENCE [LARGE SCALE GENOMIC DNA]</scope>
    <source>
        <strain evidence="4 5">XK5</strain>
    </source>
</reference>
<dbReference type="EMBL" id="CP016268">
    <property type="protein sequence ID" value="ANO50688.1"/>
    <property type="molecule type" value="Genomic_DNA"/>
</dbReference>
<dbReference type="Gene3D" id="3.40.50.10190">
    <property type="entry name" value="BRCT domain"/>
    <property type="match status" value="1"/>
</dbReference>
<gene>
    <name evidence="4" type="ORF">BA177_05225</name>
</gene>
<dbReference type="Pfam" id="PF00929">
    <property type="entry name" value="RNase_T"/>
    <property type="match status" value="1"/>
</dbReference>
<sequence length="255" mass="27942">MDFISIDVETANPNMASICQIGVVRYSDGVLREEWESFVDPNDYFDGMNIAIHGITEEEVAGAPAFKELYPELTRWLGDSVVICHTHFDRLAIVRACDQHFIAHPSCQWLDSSRVARRAWSKFAWKGYGLANLCNELGYTFSHHNALEDAKAAAQVFLAACQETGLDVAGWIERVEKPVELGGTGSGADIRRDGNPDGTFFGDVIAFTGALAFPRKEAADLAASVGFRVSSSVTKKVTTLVVGVASPRFLVHSRR</sequence>
<dbReference type="Gene3D" id="3.30.420.10">
    <property type="entry name" value="Ribonuclease H-like superfamily/Ribonuclease H"/>
    <property type="match status" value="1"/>
</dbReference>
<dbReference type="InterPro" id="IPR012337">
    <property type="entry name" value="RNaseH-like_sf"/>
</dbReference>
<dbReference type="GO" id="GO:0008408">
    <property type="term" value="F:3'-5' exonuclease activity"/>
    <property type="evidence" value="ECO:0007669"/>
    <property type="project" value="TreeGrafter"/>
</dbReference>
<dbReference type="GO" id="GO:0005829">
    <property type="term" value="C:cytosol"/>
    <property type="evidence" value="ECO:0007669"/>
    <property type="project" value="TreeGrafter"/>
</dbReference>
<keyword evidence="2" id="KW-0269">Exonuclease</keyword>